<dbReference type="GO" id="GO:0003676">
    <property type="term" value="F:nucleic acid binding"/>
    <property type="evidence" value="ECO:0007669"/>
    <property type="project" value="InterPro"/>
</dbReference>
<dbReference type="AlphaFoldDB" id="A0A4Y2BY87"/>
<dbReference type="EMBL" id="BGPR01000127">
    <property type="protein sequence ID" value="GBL97122.1"/>
    <property type="molecule type" value="Genomic_DNA"/>
</dbReference>
<protein>
    <submittedName>
        <fullName evidence="2">Uncharacterized protein</fullName>
    </submittedName>
</protein>
<evidence type="ECO:0000256" key="1">
    <source>
        <dbReference type="SAM" id="MobiDB-lite"/>
    </source>
</evidence>
<evidence type="ECO:0000313" key="3">
    <source>
        <dbReference type="Proteomes" id="UP000499080"/>
    </source>
</evidence>
<comment type="caution">
    <text evidence="2">The sequence shown here is derived from an EMBL/GenBank/DDBJ whole genome shotgun (WGS) entry which is preliminary data.</text>
</comment>
<dbReference type="Gene3D" id="3.30.420.10">
    <property type="entry name" value="Ribonuclease H-like superfamily/Ribonuclease H"/>
    <property type="match status" value="1"/>
</dbReference>
<dbReference type="SUPFAM" id="SSF53098">
    <property type="entry name" value="Ribonuclease H-like"/>
    <property type="match status" value="1"/>
</dbReference>
<name>A0A4Y2BY87_ARAVE</name>
<dbReference type="OrthoDB" id="407198at2759"/>
<keyword evidence="3" id="KW-1185">Reference proteome</keyword>
<organism evidence="2 3">
    <name type="scientific">Araneus ventricosus</name>
    <name type="common">Orbweaver spider</name>
    <name type="synonym">Epeira ventricosa</name>
    <dbReference type="NCBI Taxonomy" id="182803"/>
    <lineage>
        <taxon>Eukaryota</taxon>
        <taxon>Metazoa</taxon>
        <taxon>Ecdysozoa</taxon>
        <taxon>Arthropoda</taxon>
        <taxon>Chelicerata</taxon>
        <taxon>Arachnida</taxon>
        <taxon>Araneae</taxon>
        <taxon>Araneomorphae</taxon>
        <taxon>Entelegynae</taxon>
        <taxon>Araneoidea</taxon>
        <taxon>Araneidae</taxon>
        <taxon>Araneus</taxon>
    </lineage>
</organism>
<proteinExistence type="predicted"/>
<accession>A0A4Y2BY87</accession>
<dbReference type="InterPro" id="IPR036397">
    <property type="entry name" value="RNaseH_sf"/>
</dbReference>
<dbReference type="Proteomes" id="UP000499080">
    <property type="component" value="Unassembled WGS sequence"/>
</dbReference>
<sequence length="170" mass="19028">MAKSANRGVFRRRSPPLATDKRDLMVGNSQSSLQALAALQPISTIAREILNSWGSLTTKTVISWVKGHSGVLGNEVVDQLARPATHGSIHNIKIDLPKSCLQKKSQCSLEIWQDRYFRKRDGEPSFSYFKSTLIESHSIQKSINSSQTLRKSVTYRQGSVTLTRSLRLWG</sequence>
<dbReference type="InterPro" id="IPR012337">
    <property type="entry name" value="RNaseH-like_sf"/>
</dbReference>
<evidence type="ECO:0000313" key="2">
    <source>
        <dbReference type="EMBL" id="GBL97122.1"/>
    </source>
</evidence>
<reference evidence="2 3" key="1">
    <citation type="journal article" date="2019" name="Sci. Rep.">
        <title>Orb-weaving spider Araneus ventricosus genome elucidates the spidroin gene catalogue.</title>
        <authorList>
            <person name="Kono N."/>
            <person name="Nakamura H."/>
            <person name="Ohtoshi R."/>
            <person name="Moran D.A.P."/>
            <person name="Shinohara A."/>
            <person name="Yoshida Y."/>
            <person name="Fujiwara M."/>
            <person name="Mori M."/>
            <person name="Tomita M."/>
            <person name="Arakawa K."/>
        </authorList>
    </citation>
    <scope>NUCLEOTIDE SEQUENCE [LARGE SCALE GENOMIC DNA]</scope>
</reference>
<gene>
    <name evidence="2" type="ORF">AVEN_144574_1</name>
</gene>
<feature type="region of interest" description="Disordered" evidence="1">
    <location>
        <begin position="1"/>
        <end position="22"/>
    </location>
</feature>